<evidence type="ECO:0000313" key="9">
    <source>
        <dbReference type="EMBL" id="QDH81299.1"/>
    </source>
</evidence>
<keyword evidence="10" id="KW-1185">Reference proteome</keyword>
<dbReference type="InterPro" id="IPR013783">
    <property type="entry name" value="Ig-like_fold"/>
</dbReference>
<evidence type="ECO:0000256" key="4">
    <source>
        <dbReference type="SAM" id="SignalP"/>
    </source>
</evidence>
<dbReference type="InterPro" id="IPR035396">
    <property type="entry name" value="Bac_rhamnosid6H"/>
</dbReference>
<evidence type="ECO:0000256" key="2">
    <source>
        <dbReference type="ARBA" id="ARBA00012652"/>
    </source>
</evidence>
<keyword evidence="3" id="KW-0378">Hydrolase</keyword>
<dbReference type="InterPro" id="IPR012341">
    <property type="entry name" value="6hp_glycosidase-like_sf"/>
</dbReference>
<evidence type="ECO:0000313" key="10">
    <source>
        <dbReference type="Proteomes" id="UP000316614"/>
    </source>
</evidence>
<feature type="signal peptide" evidence="4">
    <location>
        <begin position="1"/>
        <end position="22"/>
    </location>
</feature>
<name>A0A514CNB0_9BACT</name>
<feature type="domain" description="Alpha-L-rhamnosidase C-terminal" evidence="8">
    <location>
        <begin position="813"/>
        <end position="882"/>
    </location>
</feature>
<dbReference type="AlphaFoldDB" id="A0A514CNB0"/>
<comment type="catalytic activity">
    <reaction evidence="1">
        <text>Hydrolysis of terminal non-reducing alpha-L-rhamnose residues in alpha-L-rhamnosides.</text>
        <dbReference type="EC" id="3.2.1.40"/>
    </reaction>
</comment>
<sequence length="920" mass="103524">MKLHMLLIAILISLVHTGNALGNGKITPDYLRCEYKVNPLGIDVKKPRLSWELYSDQANQHQSAYQIMVASSLEKLNKGQADLWDTGKVLSEQTNQLPYSGEELISRQDCYWKVRVWNSEDEVSAWSEPAHWSMGLMQYTDWKGTWITHRTGVNQKHKYKELYLPPARYFRKSFSSDKKVKKAKAYFTSAGLFELRLNGEKVGEDHFTPGWTDYDKRIYYVTYDVTEQLNKGGNVIGATVADGWYAGYLGFALLIGNERVRGFYGVDPAVFGQLEIEYEDGTMDIIATDATWQANQGPIREADILMGEAYDARLEMPGWDGPDYDAENWSASRLSFPPDGKLEAYPAEPVGHIEEIQPMDITEPEAGVYVFDLGKNFAGVARLKAQGKSGQKITLRYGEMLHDDGTLMTENLRRARATDTYVLKGVGVEEWTPKFTYHGFRYVEVSGLSEKPDKEAITGIVMNSPTPKTSTFHAANDMNNTLYENILTTQFANFFEVPTDCPQRDERLGWTGDAQIYVRSAAYNADVAAFFTKWLVDLDDAQRAYGAYPNYAPFPYSRSDQFSPGWMDAGVIVPHTLYKMYGDTRIIERMYAGMKRFMAFQLETSKNYLRPASRLNFGDWLAVGRQVSDDFIAAAYFGHDARLMSEMAKAIGKEGDADDYAQLFDHIKKAFIEKYIDKDGIIRDDDNQTAYALALCFDLYPEHLAAKGAARLASMIQANGNVFSTGFLGTKHVMLALSANGYPDLAYDLFMQTDYPSWGYSIENGSTSIWERWNSYTREDGFGGGSGNNARMNSFSHYAFGAVAEWMFRYGLGIDTEGAGFRNIIIRPQINHRMKAMKGSYRSINGKIASGWKIEDGKLLMEIEIPVNTKAKVYIPDVGENIIRVDGVPLGKVDDLKVLSEGSGYTVLEAGSGKYVFTCE</sequence>
<dbReference type="EC" id="3.2.1.40" evidence="2"/>
<dbReference type="GO" id="GO:0030596">
    <property type="term" value="F:alpha-L-rhamnosidase activity"/>
    <property type="evidence" value="ECO:0007669"/>
    <property type="project" value="UniProtKB-EC"/>
</dbReference>
<dbReference type="Pfam" id="PF25788">
    <property type="entry name" value="Ig_Rha78A_N"/>
    <property type="match status" value="1"/>
</dbReference>
<evidence type="ECO:0000256" key="1">
    <source>
        <dbReference type="ARBA" id="ARBA00001445"/>
    </source>
</evidence>
<evidence type="ECO:0000256" key="3">
    <source>
        <dbReference type="ARBA" id="ARBA00022801"/>
    </source>
</evidence>
<feature type="chain" id="PRO_5021914892" description="alpha-L-rhamnosidase" evidence="4">
    <location>
        <begin position="23"/>
        <end position="920"/>
    </location>
</feature>
<dbReference type="InterPro" id="IPR008902">
    <property type="entry name" value="Rhamnosid_concanavalin"/>
</dbReference>
<dbReference type="Pfam" id="PF17389">
    <property type="entry name" value="Bac_rhamnosid6H"/>
    <property type="match status" value="1"/>
</dbReference>
<gene>
    <name evidence="9" type="ORF">FKX85_20610</name>
</gene>
<reference evidence="9 10" key="1">
    <citation type="submission" date="2019-06" db="EMBL/GenBank/DDBJ databases">
        <title>Echinicola alkalisoli sp. nov. isolated from saline soil.</title>
        <authorList>
            <person name="Sun J.-Q."/>
            <person name="Xu L."/>
        </authorList>
    </citation>
    <scope>NUCLEOTIDE SEQUENCE [LARGE SCALE GENOMIC DNA]</scope>
    <source>
        <strain evidence="9 10">LN3S3</strain>
    </source>
</reference>
<dbReference type="InterPro" id="IPR013737">
    <property type="entry name" value="Bac_rhamnosid_N"/>
</dbReference>
<evidence type="ECO:0000259" key="5">
    <source>
        <dbReference type="Pfam" id="PF05592"/>
    </source>
</evidence>
<dbReference type="Gene3D" id="2.60.420.10">
    <property type="entry name" value="Maltose phosphorylase, domain 3"/>
    <property type="match status" value="1"/>
</dbReference>
<protein>
    <recommendedName>
        <fullName evidence="2">alpha-L-rhamnosidase</fullName>
        <ecNumber evidence="2">3.2.1.40</ecNumber>
    </recommendedName>
</protein>
<dbReference type="KEGG" id="echi:FKX85_20610"/>
<evidence type="ECO:0000259" key="7">
    <source>
        <dbReference type="Pfam" id="PF17389"/>
    </source>
</evidence>
<dbReference type="OrthoDB" id="9815108at2"/>
<dbReference type="Gene3D" id="2.60.120.260">
    <property type="entry name" value="Galactose-binding domain-like"/>
    <property type="match status" value="2"/>
</dbReference>
<evidence type="ECO:0000259" key="6">
    <source>
        <dbReference type="Pfam" id="PF08531"/>
    </source>
</evidence>
<feature type="domain" description="Bacterial alpha-L-rhamnosidase N-terminal" evidence="6">
    <location>
        <begin position="178"/>
        <end position="352"/>
    </location>
</feature>
<evidence type="ECO:0000259" key="8">
    <source>
        <dbReference type="Pfam" id="PF17390"/>
    </source>
</evidence>
<dbReference type="PANTHER" id="PTHR33307:SF6">
    <property type="entry name" value="ALPHA-RHAMNOSIDASE (EUROFUNG)-RELATED"/>
    <property type="match status" value="1"/>
</dbReference>
<organism evidence="9 10">
    <name type="scientific">Echinicola soli</name>
    <dbReference type="NCBI Taxonomy" id="2591634"/>
    <lineage>
        <taxon>Bacteria</taxon>
        <taxon>Pseudomonadati</taxon>
        <taxon>Bacteroidota</taxon>
        <taxon>Cytophagia</taxon>
        <taxon>Cytophagales</taxon>
        <taxon>Cyclobacteriaceae</taxon>
        <taxon>Echinicola</taxon>
    </lineage>
</organism>
<dbReference type="EMBL" id="CP041253">
    <property type="protein sequence ID" value="QDH81299.1"/>
    <property type="molecule type" value="Genomic_DNA"/>
</dbReference>
<dbReference type="PIRSF" id="PIRSF010631">
    <property type="entry name" value="A-rhamnsds"/>
    <property type="match status" value="1"/>
</dbReference>
<dbReference type="InterPro" id="IPR035398">
    <property type="entry name" value="Bac_rhamnosid_C"/>
</dbReference>
<dbReference type="RefSeq" id="WP_141616513.1">
    <property type="nucleotide sequence ID" value="NZ_CP041253.1"/>
</dbReference>
<feature type="domain" description="Alpha-L-rhamnosidase concanavalin-like" evidence="5">
    <location>
        <begin position="365"/>
        <end position="462"/>
    </location>
</feature>
<dbReference type="Pfam" id="PF08531">
    <property type="entry name" value="Bac_rhamnosid_N"/>
    <property type="match status" value="1"/>
</dbReference>
<dbReference type="InterPro" id="IPR016007">
    <property type="entry name" value="Alpha_rhamnosid"/>
</dbReference>
<keyword evidence="4" id="KW-0732">Signal</keyword>
<dbReference type="GO" id="GO:0005975">
    <property type="term" value="P:carbohydrate metabolic process"/>
    <property type="evidence" value="ECO:0007669"/>
    <property type="project" value="InterPro"/>
</dbReference>
<dbReference type="Pfam" id="PF05592">
    <property type="entry name" value="Bac_rhamnosid"/>
    <property type="match status" value="1"/>
</dbReference>
<feature type="domain" description="Alpha-L-rhamnosidase six-hairpin glycosidase" evidence="7">
    <location>
        <begin position="468"/>
        <end position="809"/>
    </location>
</feature>
<accession>A0A514CNB0</accession>
<dbReference type="PANTHER" id="PTHR33307">
    <property type="entry name" value="ALPHA-RHAMNOSIDASE (EUROFUNG)"/>
    <property type="match status" value="1"/>
</dbReference>
<dbReference type="SUPFAM" id="SSF48208">
    <property type="entry name" value="Six-hairpin glycosidases"/>
    <property type="match status" value="1"/>
</dbReference>
<dbReference type="Gene3D" id="1.50.10.10">
    <property type="match status" value="1"/>
</dbReference>
<dbReference type="Pfam" id="PF17390">
    <property type="entry name" value="Bac_rhamnosid_C"/>
    <property type="match status" value="1"/>
</dbReference>
<proteinExistence type="predicted"/>
<dbReference type="Gene3D" id="2.60.40.10">
    <property type="entry name" value="Immunoglobulins"/>
    <property type="match status" value="1"/>
</dbReference>
<dbReference type="InterPro" id="IPR008928">
    <property type="entry name" value="6-hairpin_glycosidase_sf"/>
</dbReference>
<dbReference type="Proteomes" id="UP000316614">
    <property type="component" value="Chromosome"/>
</dbReference>